<dbReference type="InterPro" id="IPR039420">
    <property type="entry name" value="WalR-like"/>
</dbReference>
<feature type="domain" description="Response regulatory" evidence="6">
    <location>
        <begin position="4"/>
        <end position="115"/>
    </location>
</feature>
<dbReference type="Pfam" id="PF00486">
    <property type="entry name" value="Trans_reg_C"/>
    <property type="match status" value="1"/>
</dbReference>
<evidence type="ECO:0000256" key="2">
    <source>
        <dbReference type="ARBA" id="ARBA00023012"/>
    </source>
</evidence>
<evidence type="ECO:0000256" key="5">
    <source>
        <dbReference type="PROSITE-ProRule" id="PRU01091"/>
    </source>
</evidence>
<organism evidence="8 9">
    <name type="scientific">Rhizobium metallidurans</name>
    <dbReference type="NCBI Taxonomy" id="1265931"/>
    <lineage>
        <taxon>Bacteria</taxon>
        <taxon>Pseudomonadati</taxon>
        <taxon>Pseudomonadota</taxon>
        <taxon>Alphaproteobacteria</taxon>
        <taxon>Hyphomicrobiales</taxon>
        <taxon>Rhizobiaceae</taxon>
        <taxon>Rhizobium/Agrobacterium group</taxon>
        <taxon>Rhizobium</taxon>
    </lineage>
</organism>
<dbReference type="SUPFAM" id="SSF46894">
    <property type="entry name" value="C-terminal effector domain of the bipartite response regulators"/>
    <property type="match status" value="1"/>
</dbReference>
<dbReference type="RefSeq" id="WP_183902708.1">
    <property type="nucleotide sequence ID" value="NZ_JACIDW010000042.1"/>
</dbReference>
<dbReference type="InterPro" id="IPR016032">
    <property type="entry name" value="Sig_transdc_resp-reg_C-effctor"/>
</dbReference>
<proteinExistence type="predicted"/>
<dbReference type="PANTHER" id="PTHR48111:SF40">
    <property type="entry name" value="PHOSPHATE REGULON TRANSCRIPTIONAL REGULATORY PROTEIN PHOB"/>
    <property type="match status" value="1"/>
</dbReference>
<dbReference type="InterPro" id="IPR001867">
    <property type="entry name" value="OmpR/PhoB-type_DNA-bd"/>
</dbReference>
<dbReference type="GO" id="GO:0005829">
    <property type="term" value="C:cytosol"/>
    <property type="evidence" value="ECO:0007669"/>
    <property type="project" value="TreeGrafter"/>
</dbReference>
<comment type="caution">
    <text evidence="8">The sequence shown here is derived from an EMBL/GenBank/DDBJ whole genome shotgun (WGS) entry which is preliminary data.</text>
</comment>
<dbReference type="AlphaFoldDB" id="A0A7W6CY98"/>
<evidence type="ECO:0000256" key="1">
    <source>
        <dbReference type="ARBA" id="ARBA00022553"/>
    </source>
</evidence>
<accession>A0A7W6CY98</accession>
<keyword evidence="3 5" id="KW-0238">DNA-binding</keyword>
<dbReference type="InterPro" id="IPR036388">
    <property type="entry name" value="WH-like_DNA-bd_sf"/>
</dbReference>
<evidence type="ECO:0000259" key="7">
    <source>
        <dbReference type="PROSITE" id="PS51755"/>
    </source>
</evidence>
<keyword evidence="9" id="KW-1185">Reference proteome</keyword>
<dbReference type="Gene3D" id="3.40.50.2300">
    <property type="match status" value="1"/>
</dbReference>
<sequence>MRASILLVDDDRSFYAPAKKALEAQGFNVTQSNVLKLEEYLTLGKPEVVIVDETVSQEIGRNSLSAIKHSCLLIFLVAPVMSDALVSREVRQVADNHARKSVLPDELAILVRELLSKKRPDLLQNYLKVGDLTLDRESQRVHRQRREVKLSPTEFKLLEHLMQAPGQVFSRAALKALVWGENATVDDRAIDVQIGRLRRLVSLGKADNVIRTVRGMGYVLGNF</sequence>
<protein>
    <submittedName>
        <fullName evidence="8">Two-component system phosphate regulon response regulator PhoB</fullName>
    </submittedName>
</protein>
<dbReference type="InterPro" id="IPR011006">
    <property type="entry name" value="CheY-like_superfamily"/>
</dbReference>
<keyword evidence="2" id="KW-0902">Two-component regulatory system</keyword>
<gene>
    <name evidence="8" type="ORF">GGQ67_004992</name>
</gene>
<evidence type="ECO:0000313" key="9">
    <source>
        <dbReference type="Proteomes" id="UP000582090"/>
    </source>
</evidence>
<dbReference type="SUPFAM" id="SSF52172">
    <property type="entry name" value="CheY-like"/>
    <property type="match status" value="1"/>
</dbReference>
<evidence type="ECO:0000259" key="6">
    <source>
        <dbReference type="PROSITE" id="PS50110"/>
    </source>
</evidence>
<feature type="domain" description="OmpR/PhoB-type" evidence="7">
    <location>
        <begin position="124"/>
        <end position="222"/>
    </location>
</feature>
<dbReference type="Gene3D" id="1.10.10.10">
    <property type="entry name" value="Winged helix-like DNA-binding domain superfamily/Winged helix DNA-binding domain"/>
    <property type="match status" value="1"/>
</dbReference>
<feature type="DNA-binding region" description="OmpR/PhoB-type" evidence="5">
    <location>
        <begin position="124"/>
        <end position="222"/>
    </location>
</feature>
<dbReference type="InterPro" id="IPR001789">
    <property type="entry name" value="Sig_transdc_resp-reg_receiver"/>
</dbReference>
<evidence type="ECO:0000313" key="8">
    <source>
        <dbReference type="EMBL" id="MBB3967293.1"/>
    </source>
</evidence>
<evidence type="ECO:0000256" key="3">
    <source>
        <dbReference type="ARBA" id="ARBA00023125"/>
    </source>
</evidence>
<dbReference type="GO" id="GO:0032993">
    <property type="term" value="C:protein-DNA complex"/>
    <property type="evidence" value="ECO:0007669"/>
    <property type="project" value="TreeGrafter"/>
</dbReference>
<dbReference type="CDD" id="cd00383">
    <property type="entry name" value="trans_reg_C"/>
    <property type="match status" value="1"/>
</dbReference>
<dbReference type="PROSITE" id="PS51755">
    <property type="entry name" value="OMPR_PHOB"/>
    <property type="match status" value="1"/>
</dbReference>
<dbReference type="EMBL" id="JACIDW010000042">
    <property type="protein sequence ID" value="MBB3967293.1"/>
    <property type="molecule type" value="Genomic_DNA"/>
</dbReference>
<dbReference type="GO" id="GO:0006355">
    <property type="term" value="P:regulation of DNA-templated transcription"/>
    <property type="evidence" value="ECO:0007669"/>
    <property type="project" value="InterPro"/>
</dbReference>
<keyword evidence="1 4" id="KW-0597">Phosphoprotein</keyword>
<dbReference type="PANTHER" id="PTHR48111">
    <property type="entry name" value="REGULATOR OF RPOS"/>
    <property type="match status" value="1"/>
</dbReference>
<name>A0A7W6CY98_9HYPH</name>
<dbReference type="PROSITE" id="PS50110">
    <property type="entry name" value="RESPONSE_REGULATORY"/>
    <property type="match status" value="1"/>
</dbReference>
<dbReference type="SMART" id="SM00862">
    <property type="entry name" value="Trans_reg_C"/>
    <property type="match status" value="1"/>
</dbReference>
<reference evidence="8 9" key="1">
    <citation type="submission" date="2020-08" db="EMBL/GenBank/DDBJ databases">
        <title>Genomic Encyclopedia of Type Strains, Phase IV (KMG-IV): sequencing the most valuable type-strain genomes for metagenomic binning, comparative biology and taxonomic classification.</title>
        <authorList>
            <person name="Goeker M."/>
        </authorList>
    </citation>
    <scope>NUCLEOTIDE SEQUENCE [LARGE SCALE GENOMIC DNA]</scope>
    <source>
        <strain evidence="8 9">DSM 26575</strain>
    </source>
</reference>
<dbReference type="GO" id="GO:0000156">
    <property type="term" value="F:phosphorelay response regulator activity"/>
    <property type="evidence" value="ECO:0007669"/>
    <property type="project" value="TreeGrafter"/>
</dbReference>
<dbReference type="GO" id="GO:0000976">
    <property type="term" value="F:transcription cis-regulatory region binding"/>
    <property type="evidence" value="ECO:0007669"/>
    <property type="project" value="TreeGrafter"/>
</dbReference>
<evidence type="ECO:0000256" key="4">
    <source>
        <dbReference type="PROSITE-ProRule" id="PRU00169"/>
    </source>
</evidence>
<feature type="modified residue" description="4-aspartylphosphate" evidence="4">
    <location>
        <position position="52"/>
    </location>
</feature>
<dbReference type="Proteomes" id="UP000582090">
    <property type="component" value="Unassembled WGS sequence"/>
</dbReference>